<dbReference type="InterPro" id="IPR036390">
    <property type="entry name" value="WH_DNA-bd_sf"/>
</dbReference>
<evidence type="ECO:0000313" key="7">
    <source>
        <dbReference type="EMBL" id="MDP0398313.1"/>
    </source>
</evidence>
<keyword evidence="3" id="KW-0238">DNA-binding</keyword>
<feature type="domain" description="HTH lysR-type" evidence="6">
    <location>
        <begin position="8"/>
        <end position="65"/>
    </location>
</feature>
<dbReference type="AlphaFoldDB" id="A0AA90NAT2"/>
<evidence type="ECO:0000256" key="2">
    <source>
        <dbReference type="ARBA" id="ARBA00023015"/>
    </source>
</evidence>
<keyword evidence="2" id="KW-0805">Transcription regulation</keyword>
<keyword evidence="5" id="KW-0804">Transcription</keyword>
<proteinExistence type="inferred from homology"/>
<evidence type="ECO:0000256" key="4">
    <source>
        <dbReference type="ARBA" id="ARBA00023159"/>
    </source>
</evidence>
<dbReference type="Pfam" id="PF00126">
    <property type="entry name" value="HTH_1"/>
    <property type="match status" value="1"/>
</dbReference>
<dbReference type="PANTHER" id="PTHR30346">
    <property type="entry name" value="TRANSCRIPTIONAL DUAL REGULATOR HCAR-RELATED"/>
    <property type="match status" value="1"/>
</dbReference>
<dbReference type="Gene3D" id="1.10.10.10">
    <property type="entry name" value="Winged helix-like DNA-binding domain superfamily/Winged helix DNA-binding domain"/>
    <property type="match status" value="1"/>
</dbReference>
<name>A0AA90NAT2_9ACTN</name>
<keyword evidence="8" id="KW-1185">Reference proteome</keyword>
<dbReference type="GO" id="GO:0003700">
    <property type="term" value="F:DNA-binding transcription factor activity"/>
    <property type="evidence" value="ECO:0007669"/>
    <property type="project" value="InterPro"/>
</dbReference>
<gene>
    <name evidence="7" type="ORF">Q7X28_10285</name>
</gene>
<dbReference type="InterPro" id="IPR000847">
    <property type="entry name" value="LysR_HTH_N"/>
</dbReference>
<comment type="caution">
    <text evidence="7">The sequence shown here is derived from an EMBL/GenBank/DDBJ whole genome shotgun (WGS) entry which is preliminary data.</text>
</comment>
<evidence type="ECO:0000259" key="6">
    <source>
        <dbReference type="PROSITE" id="PS50931"/>
    </source>
</evidence>
<dbReference type="GO" id="GO:0003677">
    <property type="term" value="F:DNA binding"/>
    <property type="evidence" value="ECO:0007669"/>
    <property type="project" value="UniProtKB-KW"/>
</dbReference>
<dbReference type="SUPFAM" id="SSF46785">
    <property type="entry name" value="Winged helix' DNA-binding domain"/>
    <property type="match status" value="1"/>
</dbReference>
<protein>
    <submittedName>
        <fullName evidence="7">LysR family transcriptional regulator</fullName>
    </submittedName>
</protein>
<dbReference type="PROSITE" id="PS50931">
    <property type="entry name" value="HTH_LYSR"/>
    <property type="match status" value="1"/>
</dbReference>
<organism evidence="7 8">
    <name type="scientific">Tsukamurella strandjordii</name>
    <dbReference type="NCBI Taxonomy" id="147577"/>
    <lineage>
        <taxon>Bacteria</taxon>
        <taxon>Bacillati</taxon>
        <taxon>Actinomycetota</taxon>
        <taxon>Actinomycetes</taxon>
        <taxon>Mycobacteriales</taxon>
        <taxon>Tsukamurellaceae</taxon>
        <taxon>Tsukamurella</taxon>
    </lineage>
</organism>
<comment type="similarity">
    <text evidence="1">Belongs to the LysR transcriptional regulatory family.</text>
</comment>
<dbReference type="InterPro" id="IPR036388">
    <property type="entry name" value="WH-like_DNA-bd_sf"/>
</dbReference>
<evidence type="ECO:0000313" key="8">
    <source>
        <dbReference type="Proteomes" id="UP001178281"/>
    </source>
</evidence>
<dbReference type="PANTHER" id="PTHR30346:SF0">
    <property type="entry name" value="HCA OPERON TRANSCRIPTIONAL ACTIVATOR HCAR"/>
    <property type="match status" value="1"/>
</dbReference>
<dbReference type="SUPFAM" id="SSF53850">
    <property type="entry name" value="Periplasmic binding protein-like II"/>
    <property type="match status" value="1"/>
</dbReference>
<dbReference type="InterPro" id="IPR005119">
    <property type="entry name" value="LysR_subst-bd"/>
</dbReference>
<dbReference type="RefSeq" id="WP_305111225.1">
    <property type="nucleotide sequence ID" value="NZ_JAUTIX010000003.1"/>
</dbReference>
<dbReference type="Pfam" id="PF03466">
    <property type="entry name" value="LysR_substrate"/>
    <property type="match status" value="1"/>
</dbReference>
<dbReference type="EMBL" id="JAUTIX010000003">
    <property type="protein sequence ID" value="MDP0398313.1"/>
    <property type="molecule type" value="Genomic_DNA"/>
</dbReference>
<dbReference type="PRINTS" id="PR00039">
    <property type="entry name" value="HTHLYSR"/>
</dbReference>
<keyword evidence="4" id="KW-0010">Activator</keyword>
<evidence type="ECO:0000256" key="5">
    <source>
        <dbReference type="ARBA" id="ARBA00023163"/>
    </source>
</evidence>
<dbReference type="Gene3D" id="3.40.190.10">
    <property type="entry name" value="Periplasmic binding protein-like II"/>
    <property type="match status" value="2"/>
</dbReference>
<sequence length="297" mass="32165">MPTHDTVPDLRRLEQFVAAMEEPSLSAAAARLHLSQQALSAALKQLERELGVALFVRSGRRLAPTPAAVSLYDGAPTLLAGARQLALRARKASSTTPPPFVVGRSPAVTAREAYILLEPLIAHPDSPSITVRELFPSAMVEELQRGTVDLVLRRGAATPERLAGATLTYHPLRIALHRDHPLAQRESLTLTDLAGSPITVWAPQHASSYTDFLAAQCRRAGFDPDLVVNRVQGTPPVTAVLTQPRAAAFVTDPAGPQFDGQVVVRDLDDAPKVPLQALWLPHTRNRLRTVLLEAYPD</sequence>
<dbReference type="Proteomes" id="UP001178281">
    <property type="component" value="Unassembled WGS sequence"/>
</dbReference>
<evidence type="ECO:0000256" key="1">
    <source>
        <dbReference type="ARBA" id="ARBA00009437"/>
    </source>
</evidence>
<reference evidence="7" key="1">
    <citation type="submission" date="2023-08" db="EMBL/GenBank/DDBJ databases">
        <title>The draft genome of Tsukamurella strandjordii strain 050030.</title>
        <authorList>
            <person name="Zhao F."/>
            <person name="Feng Y."/>
            <person name="Zong Z."/>
        </authorList>
    </citation>
    <scope>NUCLEOTIDE SEQUENCE</scope>
    <source>
        <strain evidence="7">050030</strain>
    </source>
</reference>
<dbReference type="GO" id="GO:0032993">
    <property type="term" value="C:protein-DNA complex"/>
    <property type="evidence" value="ECO:0007669"/>
    <property type="project" value="TreeGrafter"/>
</dbReference>
<evidence type="ECO:0000256" key="3">
    <source>
        <dbReference type="ARBA" id="ARBA00023125"/>
    </source>
</evidence>
<accession>A0AA90NAT2</accession>